<evidence type="ECO:0000313" key="5">
    <source>
        <dbReference type="Proteomes" id="UP000294933"/>
    </source>
</evidence>
<dbReference type="InterPro" id="IPR011545">
    <property type="entry name" value="DEAD/DEAH_box_helicase_dom"/>
</dbReference>
<dbReference type="SMART" id="SM00487">
    <property type="entry name" value="DEXDc"/>
    <property type="match status" value="1"/>
</dbReference>
<dbReference type="GO" id="GO:0005524">
    <property type="term" value="F:ATP binding"/>
    <property type="evidence" value="ECO:0007669"/>
    <property type="project" value="InterPro"/>
</dbReference>
<dbReference type="EMBL" id="ML170237">
    <property type="protein sequence ID" value="TDL16696.1"/>
    <property type="molecule type" value="Genomic_DNA"/>
</dbReference>
<evidence type="ECO:0000256" key="1">
    <source>
        <dbReference type="ARBA" id="ARBA00022801"/>
    </source>
</evidence>
<proteinExistence type="predicted"/>
<keyword evidence="1 4" id="KW-0378">Hydrolase</keyword>
<dbReference type="OrthoDB" id="10265785at2759"/>
<keyword evidence="5" id="KW-1185">Reference proteome</keyword>
<dbReference type="AlphaFoldDB" id="A0A4Y7PNS8"/>
<dbReference type="InterPro" id="IPR014001">
    <property type="entry name" value="Helicase_ATP-bd"/>
</dbReference>
<dbReference type="Proteomes" id="UP000294933">
    <property type="component" value="Unassembled WGS sequence"/>
</dbReference>
<organism evidence="4 5">
    <name type="scientific">Rickenella mellea</name>
    <dbReference type="NCBI Taxonomy" id="50990"/>
    <lineage>
        <taxon>Eukaryota</taxon>
        <taxon>Fungi</taxon>
        <taxon>Dikarya</taxon>
        <taxon>Basidiomycota</taxon>
        <taxon>Agaricomycotina</taxon>
        <taxon>Agaricomycetes</taxon>
        <taxon>Hymenochaetales</taxon>
        <taxon>Rickenellaceae</taxon>
        <taxon>Rickenella</taxon>
    </lineage>
</organism>
<dbReference type="InterPro" id="IPR027417">
    <property type="entry name" value="P-loop_NTPase"/>
</dbReference>
<reference evidence="4 5" key="1">
    <citation type="submission" date="2018-06" db="EMBL/GenBank/DDBJ databases">
        <title>A transcriptomic atlas of mushroom development highlights an independent origin of complex multicellularity.</title>
        <authorList>
            <consortium name="DOE Joint Genome Institute"/>
            <person name="Krizsan K."/>
            <person name="Almasi E."/>
            <person name="Merenyi Z."/>
            <person name="Sahu N."/>
            <person name="Viragh M."/>
            <person name="Koszo T."/>
            <person name="Mondo S."/>
            <person name="Kiss B."/>
            <person name="Balint B."/>
            <person name="Kues U."/>
            <person name="Barry K."/>
            <person name="Hegedus J.C."/>
            <person name="Henrissat B."/>
            <person name="Johnson J."/>
            <person name="Lipzen A."/>
            <person name="Ohm R."/>
            <person name="Nagy I."/>
            <person name="Pangilinan J."/>
            <person name="Yan J."/>
            <person name="Xiong Y."/>
            <person name="Grigoriev I.V."/>
            <person name="Hibbett D.S."/>
            <person name="Nagy L.G."/>
        </authorList>
    </citation>
    <scope>NUCLEOTIDE SEQUENCE [LARGE SCALE GENOMIC DNA]</scope>
    <source>
        <strain evidence="4 5">SZMC22713</strain>
    </source>
</reference>
<keyword evidence="2" id="KW-0347">Helicase</keyword>
<dbReference type="SUPFAM" id="SSF52540">
    <property type="entry name" value="P-loop containing nucleoside triphosphate hydrolases"/>
    <property type="match status" value="1"/>
</dbReference>
<evidence type="ECO:0000256" key="2">
    <source>
        <dbReference type="ARBA" id="ARBA00022806"/>
    </source>
</evidence>
<protein>
    <submittedName>
        <fullName evidence="4">P-loop containing nucleoside triphosphate hydrolase protein</fullName>
    </submittedName>
</protein>
<dbReference type="GO" id="GO:0016787">
    <property type="term" value="F:hydrolase activity"/>
    <property type="evidence" value="ECO:0007669"/>
    <property type="project" value="UniProtKB-KW"/>
</dbReference>
<feature type="domain" description="Helicase ATP-binding" evidence="3">
    <location>
        <begin position="85"/>
        <end position="158"/>
    </location>
</feature>
<dbReference type="Pfam" id="PF00270">
    <property type="entry name" value="DEAD"/>
    <property type="match status" value="2"/>
</dbReference>
<dbReference type="PANTHER" id="PTHR47958">
    <property type="entry name" value="ATP-DEPENDENT RNA HELICASE DBP3"/>
    <property type="match status" value="1"/>
</dbReference>
<sequence>MNRHTDLLRRLFDINFSKPSKIQERALPLLLRDPQTAKYMLSQSPTRMGKTAAFVLTMLSRVDALCVAPSRERACQIMAVVKSMDYIKRRILDVSEVKILVLDEAGNMLDEENFREQCVRIKNMLPRQHPTQIVLFSSTFPNHVRTLVSRFAPNANKVELKKG</sequence>
<name>A0A4Y7PNS8_9AGAM</name>
<gene>
    <name evidence="4" type="ORF">BD410DRAFT_822796</name>
</gene>
<evidence type="ECO:0000313" key="4">
    <source>
        <dbReference type="EMBL" id="TDL16696.1"/>
    </source>
</evidence>
<keyword evidence="2" id="KW-0547">Nucleotide-binding</keyword>
<evidence type="ECO:0000259" key="3">
    <source>
        <dbReference type="PROSITE" id="PS51192"/>
    </source>
</evidence>
<keyword evidence="2" id="KW-0067">ATP-binding</keyword>
<dbReference type="Gene3D" id="3.40.50.300">
    <property type="entry name" value="P-loop containing nucleotide triphosphate hydrolases"/>
    <property type="match status" value="2"/>
</dbReference>
<dbReference type="PROSITE" id="PS51192">
    <property type="entry name" value="HELICASE_ATP_BIND_1"/>
    <property type="match status" value="1"/>
</dbReference>
<dbReference type="VEuPathDB" id="FungiDB:BD410DRAFT_822796"/>
<dbReference type="GO" id="GO:0004386">
    <property type="term" value="F:helicase activity"/>
    <property type="evidence" value="ECO:0007669"/>
    <property type="project" value="UniProtKB-KW"/>
</dbReference>
<accession>A0A4Y7PNS8</accession>
<dbReference type="STRING" id="50990.A0A4Y7PNS8"/>
<dbReference type="GO" id="GO:0003676">
    <property type="term" value="F:nucleic acid binding"/>
    <property type="evidence" value="ECO:0007669"/>
    <property type="project" value="InterPro"/>
</dbReference>